<accession>A0ABN7TT08</accession>
<dbReference type="PANTHER" id="PTHR43124">
    <property type="entry name" value="PURINE EFFLUX PUMP PBUE"/>
    <property type="match status" value="1"/>
</dbReference>
<evidence type="ECO:0000259" key="7">
    <source>
        <dbReference type="PROSITE" id="PS50850"/>
    </source>
</evidence>
<feature type="transmembrane region" description="Helical" evidence="6">
    <location>
        <begin position="89"/>
        <end position="109"/>
    </location>
</feature>
<dbReference type="PANTHER" id="PTHR43124:SF8">
    <property type="entry name" value="INNER MEMBRANE TRANSPORT PROTEIN YDHP"/>
    <property type="match status" value="1"/>
</dbReference>
<feature type="transmembrane region" description="Helical" evidence="6">
    <location>
        <begin position="148"/>
        <end position="170"/>
    </location>
</feature>
<name>A0ABN7TT08_9BACL</name>
<proteinExistence type="predicted"/>
<protein>
    <submittedName>
        <fullName evidence="8">Inner membrane transport protein YdhP</fullName>
    </submittedName>
</protein>
<comment type="caution">
    <text evidence="8">The sequence shown here is derived from an EMBL/GenBank/DDBJ whole genome shotgun (WGS) entry which is preliminary data.</text>
</comment>
<evidence type="ECO:0000256" key="4">
    <source>
        <dbReference type="ARBA" id="ARBA00022989"/>
    </source>
</evidence>
<dbReference type="InterPro" id="IPR050189">
    <property type="entry name" value="MFS_Efflux_Transporters"/>
</dbReference>
<feature type="transmembrane region" description="Helical" evidence="6">
    <location>
        <begin position="375"/>
        <end position="393"/>
    </location>
</feature>
<keyword evidence="9" id="KW-1185">Reference proteome</keyword>
<dbReference type="Pfam" id="PF07690">
    <property type="entry name" value="MFS_1"/>
    <property type="match status" value="1"/>
</dbReference>
<keyword evidence="2" id="KW-1003">Cell membrane</keyword>
<dbReference type="Proteomes" id="UP000730618">
    <property type="component" value="Unassembled WGS sequence"/>
</dbReference>
<dbReference type="RefSeq" id="WP_218102051.1">
    <property type="nucleotide sequence ID" value="NZ_CAJVCE010000023.1"/>
</dbReference>
<evidence type="ECO:0000313" key="9">
    <source>
        <dbReference type="Proteomes" id="UP000730618"/>
    </source>
</evidence>
<organism evidence="8 9">
    <name type="scientific">Paenibacillus allorhizosphaerae</name>
    <dbReference type="NCBI Taxonomy" id="2849866"/>
    <lineage>
        <taxon>Bacteria</taxon>
        <taxon>Bacillati</taxon>
        <taxon>Bacillota</taxon>
        <taxon>Bacilli</taxon>
        <taxon>Bacillales</taxon>
        <taxon>Paenibacillaceae</taxon>
        <taxon>Paenibacillus</taxon>
    </lineage>
</organism>
<comment type="subcellular location">
    <subcellularLocation>
        <location evidence="1">Cell membrane</location>
        <topology evidence="1">Multi-pass membrane protein</topology>
    </subcellularLocation>
</comment>
<dbReference type="EMBL" id="CAJVCE010000023">
    <property type="protein sequence ID" value="CAG7654716.1"/>
    <property type="molecule type" value="Genomic_DNA"/>
</dbReference>
<dbReference type="CDD" id="cd17324">
    <property type="entry name" value="MFS_NepI_like"/>
    <property type="match status" value="1"/>
</dbReference>
<feature type="transmembrane region" description="Helical" evidence="6">
    <location>
        <begin position="220"/>
        <end position="243"/>
    </location>
</feature>
<keyword evidence="3 6" id="KW-0812">Transmembrane</keyword>
<evidence type="ECO:0000256" key="3">
    <source>
        <dbReference type="ARBA" id="ARBA00022692"/>
    </source>
</evidence>
<feature type="transmembrane region" description="Helical" evidence="6">
    <location>
        <begin position="309"/>
        <end position="331"/>
    </location>
</feature>
<feature type="transmembrane region" description="Helical" evidence="6">
    <location>
        <begin position="343"/>
        <end position="363"/>
    </location>
</feature>
<dbReference type="InterPro" id="IPR020846">
    <property type="entry name" value="MFS_dom"/>
</dbReference>
<dbReference type="PROSITE" id="PS50850">
    <property type="entry name" value="MFS"/>
    <property type="match status" value="1"/>
</dbReference>
<keyword evidence="4 6" id="KW-1133">Transmembrane helix</keyword>
<evidence type="ECO:0000256" key="6">
    <source>
        <dbReference type="SAM" id="Phobius"/>
    </source>
</evidence>
<feature type="transmembrane region" description="Helical" evidence="6">
    <location>
        <begin position="176"/>
        <end position="199"/>
    </location>
</feature>
<evidence type="ECO:0000256" key="2">
    <source>
        <dbReference type="ARBA" id="ARBA00022475"/>
    </source>
</evidence>
<feature type="transmembrane region" description="Helical" evidence="6">
    <location>
        <begin position="283"/>
        <end position="303"/>
    </location>
</feature>
<feature type="domain" description="Major facilitator superfamily (MFS) profile" evidence="7">
    <location>
        <begin position="24"/>
        <end position="399"/>
    </location>
</feature>
<sequence length="417" mass="43206">MMSMRTMEPIDSTNELGGRRRTAAILMLALCVFIIGTAELLPMGLLLPISGDIGVTIPTAGMLVTGYALGVVFGGPVLSILTGRLPRKALMCSLIVLFMVGGGICAVAPTYAILIIGRIISALAHGVLFGIMVVTAKTIAPPGKEGASIAMVGSGLTIAVILGAPLGAFLGQQFGWRLPFLVVTLLSFAALLGIMKLVPSMPSTESAPIKGQLRTVSRPQFILVLLMTVFGAGGTFVAFTYITPILERITLLSEGAISVVLLIFGIGSMIGNLLGGKWSDRRLLPTLFGGMALLAVSMAFFSITSHNKAAAIVTVFVWGMAAYSIITPLNIRVLQKAGHAQELASTLNISAFNLGNALGAYIGGLVIDSTLGLPAVPWAASLVTVAGIALTAWSVHLDRRVAGCTEIGSAGMGRCEA</sequence>
<feature type="transmembrane region" description="Helical" evidence="6">
    <location>
        <begin position="255"/>
        <end position="276"/>
    </location>
</feature>
<evidence type="ECO:0000313" key="8">
    <source>
        <dbReference type="EMBL" id="CAG7654716.1"/>
    </source>
</evidence>
<reference evidence="8 9" key="1">
    <citation type="submission" date="2021-06" db="EMBL/GenBank/DDBJ databases">
        <authorList>
            <person name="Criscuolo A."/>
        </authorList>
    </citation>
    <scope>NUCLEOTIDE SEQUENCE [LARGE SCALE GENOMIC DNA]</scope>
    <source>
        <strain evidence="9">CIP 111802</strain>
    </source>
</reference>
<evidence type="ECO:0000256" key="1">
    <source>
        <dbReference type="ARBA" id="ARBA00004651"/>
    </source>
</evidence>
<dbReference type="InterPro" id="IPR011701">
    <property type="entry name" value="MFS"/>
</dbReference>
<evidence type="ECO:0000256" key="5">
    <source>
        <dbReference type="ARBA" id="ARBA00023136"/>
    </source>
</evidence>
<keyword evidence="5 6" id="KW-0472">Membrane</keyword>
<feature type="transmembrane region" description="Helical" evidence="6">
    <location>
        <begin position="115"/>
        <end position="136"/>
    </location>
</feature>
<gene>
    <name evidence="8" type="primary">ydhP_3</name>
    <name evidence="8" type="ORF">PAECIP111802_05849</name>
</gene>
<feature type="transmembrane region" description="Helical" evidence="6">
    <location>
        <begin position="62"/>
        <end position="82"/>
    </location>
</feature>